<dbReference type="STRING" id="796620.VIBC2010_20250"/>
<dbReference type="SUPFAM" id="SSF51735">
    <property type="entry name" value="NAD(P)-binding Rossmann-fold domains"/>
    <property type="match status" value="1"/>
</dbReference>
<evidence type="ECO:0000259" key="1">
    <source>
        <dbReference type="Pfam" id="PF01370"/>
    </source>
</evidence>
<keyword evidence="3" id="KW-1185">Reference proteome</keyword>
<dbReference type="eggNOG" id="COG0451">
    <property type="taxonomic scope" value="Bacteria"/>
</dbReference>
<dbReference type="OrthoDB" id="329806at2"/>
<dbReference type="Pfam" id="PF01370">
    <property type="entry name" value="Epimerase"/>
    <property type="match status" value="1"/>
</dbReference>
<dbReference type="PANTHER" id="PTHR43245:SF13">
    <property type="entry name" value="UDP-D-APIOSE_UDP-D-XYLOSE SYNTHASE 2"/>
    <property type="match status" value="1"/>
</dbReference>
<name>E3BJ58_9VIBR</name>
<evidence type="ECO:0000313" key="3">
    <source>
        <dbReference type="Proteomes" id="UP000002943"/>
    </source>
</evidence>
<dbReference type="Proteomes" id="UP000002943">
    <property type="component" value="Unassembled WGS sequence"/>
</dbReference>
<dbReference type="PANTHER" id="PTHR43245">
    <property type="entry name" value="BIFUNCTIONAL POLYMYXIN RESISTANCE PROTEIN ARNA"/>
    <property type="match status" value="1"/>
</dbReference>
<dbReference type="InterPro" id="IPR050177">
    <property type="entry name" value="Lipid_A_modif_metabolic_enz"/>
</dbReference>
<sequence length="274" mass="30856">MKKCLVIGGRGFIGSQIVNDLESSGYDVDIPERGDVSFFQTSYDAIVYAAGYGVCTKPIDVIEANVNFFNEVLFKANYEHLIYISSTRLYMSTPNTNEEIDLHVPQNDERKLFNLSKLVSEEVARLSGKNVTVIRPSNVYGTALNSNLFLPMIIKNALTHNKIDMYVEPEYEKDYVSLDDVSRFVIKCVNDGFKYFNVYNVASGVNVSAKSIAEIIQQETNCQVNWHDGFVGEVFTPINIDKSKRNYSFKPKHLLDELPGIISGFKEALSKQAN</sequence>
<dbReference type="CDD" id="cd08946">
    <property type="entry name" value="SDR_e"/>
    <property type="match status" value="1"/>
</dbReference>
<evidence type="ECO:0000313" key="2">
    <source>
        <dbReference type="EMBL" id="EFP96984.1"/>
    </source>
</evidence>
<dbReference type="InterPro" id="IPR036291">
    <property type="entry name" value="NAD(P)-bd_dom_sf"/>
</dbReference>
<accession>E3BJ58</accession>
<gene>
    <name evidence="2" type="ORF">VIBC2010_20250</name>
</gene>
<dbReference type="EMBL" id="AEIU01000068">
    <property type="protein sequence ID" value="EFP96984.1"/>
    <property type="molecule type" value="Genomic_DNA"/>
</dbReference>
<organism evidence="2 3">
    <name type="scientific">Vibrio caribbeanicus ATCC BAA-2122</name>
    <dbReference type="NCBI Taxonomy" id="796620"/>
    <lineage>
        <taxon>Bacteria</taxon>
        <taxon>Pseudomonadati</taxon>
        <taxon>Pseudomonadota</taxon>
        <taxon>Gammaproteobacteria</taxon>
        <taxon>Vibrionales</taxon>
        <taxon>Vibrionaceae</taxon>
        <taxon>Vibrio</taxon>
    </lineage>
</organism>
<dbReference type="InterPro" id="IPR001509">
    <property type="entry name" value="Epimerase_deHydtase"/>
</dbReference>
<comment type="caution">
    <text evidence="2">The sequence shown here is derived from an EMBL/GenBank/DDBJ whole genome shotgun (WGS) entry which is preliminary data.</text>
</comment>
<proteinExistence type="predicted"/>
<dbReference type="AlphaFoldDB" id="E3BJ58"/>
<dbReference type="RefSeq" id="WP_009601054.1">
    <property type="nucleotide sequence ID" value="NZ_AEIU01000068.1"/>
</dbReference>
<dbReference type="Gene3D" id="3.40.50.720">
    <property type="entry name" value="NAD(P)-binding Rossmann-like Domain"/>
    <property type="match status" value="1"/>
</dbReference>
<reference evidence="2 3" key="1">
    <citation type="journal article" date="2012" name="Int. J. Syst. Evol. Microbiol.">
        <title>Vibrio caribbeanicus sp. nov., isolated from the marine sponge Scleritoderma cyanea.</title>
        <authorList>
            <person name="Hoffmann M."/>
            <person name="Monday S.R."/>
            <person name="Allard M.W."/>
            <person name="Strain E.A."/>
            <person name="Whittaker P."/>
            <person name="Naum M."/>
            <person name="McCarthy P.J."/>
            <person name="Lopez J.V."/>
            <person name="Fischer M."/>
            <person name="Brown E.W."/>
        </authorList>
    </citation>
    <scope>NUCLEOTIDE SEQUENCE [LARGE SCALE GENOMIC DNA]</scope>
    <source>
        <strain evidence="2 3">ATCC BAA-2122</strain>
    </source>
</reference>
<protein>
    <submittedName>
        <fullName evidence="2">NAD-dependent epimerase/dehydratase</fullName>
    </submittedName>
</protein>
<feature type="domain" description="NAD-dependent epimerase/dehydratase" evidence="1">
    <location>
        <begin position="5"/>
        <end position="201"/>
    </location>
</feature>